<evidence type="ECO:0000256" key="1">
    <source>
        <dbReference type="SAM" id="MobiDB-lite"/>
    </source>
</evidence>
<evidence type="ECO:0000313" key="3">
    <source>
        <dbReference type="Proteomes" id="UP001501265"/>
    </source>
</evidence>
<feature type="region of interest" description="Disordered" evidence="1">
    <location>
        <begin position="165"/>
        <end position="184"/>
    </location>
</feature>
<evidence type="ECO:0008006" key="4">
    <source>
        <dbReference type="Google" id="ProtNLM"/>
    </source>
</evidence>
<proteinExistence type="predicted"/>
<dbReference type="Proteomes" id="UP001501265">
    <property type="component" value="Unassembled WGS sequence"/>
</dbReference>
<name>A0ABP9CS19_9ACTN</name>
<accession>A0ABP9CS19</accession>
<organism evidence="2 3">
    <name type="scientific">Streptomyces ziwulingensis</name>
    <dbReference type="NCBI Taxonomy" id="1045501"/>
    <lineage>
        <taxon>Bacteria</taxon>
        <taxon>Bacillati</taxon>
        <taxon>Actinomycetota</taxon>
        <taxon>Actinomycetes</taxon>
        <taxon>Kitasatosporales</taxon>
        <taxon>Streptomycetaceae</taxon>
        <taxon>Streptomyces</taxon>
    </lineage>
</organism>
<protein>
    <recommendedName>
        <fullName evidence="4">AAA+ ATPase domain-containing protein</fullName>
    </recommendedName>
</protein>
<dbReference type="EMBL" id="BAABIG010000056">
    <property type="protein sequence ID" value="GAA4813565.1"/>
    <property type="molecule type" value="Genomic_DNA"/>
</dbReference>
<reference evidence="3" key="1">
    <citation type="journal article" date="2019" name="Int. J. Syst. Evol. Microbiol.">
        <title>The Global Catalogue of Microorganisms (GCM) 10K type strain sequencing project: providing services to taxonomists for standard genome sequencing and annotation.</title>
        <authorList>
            <consortium name="The Broad Institute Genomics Platform"/>
            <consortium name="The Broad Institute Genome Sequencing Center for Infectious Disease"/>
            <person name="Wu L."/>
            <person name="Ma J."/>
        </authorList>
    </citation>
    <scope>NUCLEOTIDE SEQUENCE [LARGE SCALE GENOMIC DNA]</scope>
    <source>
        <strain evidence="3">JCM 18081</strain>
    </source>
</reference>
<keyword evidence="3" id="KW-1185">Reference proteome</keyword>
<gene>
    <name evidence="2" type="ORF">GCM10023220_51380</name>
</gene>
<sequence>MQGSGRTQLTTDQDAYRTTLALHALAVLTRRPGGSPAEAVRLVRALTDGTSRLSAAAPVPMDSLRYAAPREQMSGAGALIAEDMTPGSMGLLAHLAALREAGLVEGLYEFVTRAEDLHPADGPPSRIPLPATPAPRGTVHTLLRPSGSWSVIAAVTAEFSARATTPPGAAATGQPVTEPAASWSPLSDGFRTEAELATAQARQLAKVRGRPQPPAVSVTFACPDILFPSAVQDGVSAAAVALTYLAQEAELPSPAEKNVFVMAGIAPDGRWTAAPDSRQLWETARAGGLAILSRSAEGWVLKGQGAPRTSTDHSLNGAAELLWEDEWDATRDRWHTEVLREQGWRVLYTTPGPGAAQDVSTWQRNPEEPPLAEADQAGALQTQYLLQPRLGMVLGGPPNSGKTVIARQLTAKLEGRRWNVLTLAPIDRQLPVQGDLPGLVRSAMHLHGITPGAKTLVVIEDLHPLTRGNLGRAVSSLVSELEVGVLALARFAENSHVEWDSTDVSPMTAVVGQTEVADLAARMIEQHPDTYGRAAQVLPQLQEEARGDLWLLSRFMRDAAVTPAAGRPADTASWGTTEILAAASPADRTGLRLVAAVSRLGEGVPEDYLPASTRDLLATVGVRALRGLIQIPSRQYARTLLRAVVPAPEAGAGAGTGAGTELEHLLETAEAYLLRLLEENRVRPLIGLLQMCRAYDPILLGRLLSGTAARDALAQWTTVGDVAAAAVVLTICDRYLGVDWVVPRLPALMTRVLASACLPVRGLSSVLRLMSYYQHQLRHTDEFEAFMLWLAKPGEGLDAVMRGPARIADRYHLARRVFRLDHESSPGLLLALMDTLVRDVRPDVVEDLVHVRKLDVLLQRCHRRVVLPGKERSRCPLEKYAEVQDLLEHRPPGDASFGVVIGWMSLQLHFNEKKIDWDHFISSHELGVRAALGRATAAELSLVLSDLAQNHRGFCTRLLHKIRMAEPLRAILREAAPTGAAHLISVLANIHSVTVQYLLYREAGGAFEVDATLARALAGRVLKLKDGKGAGLLLSATHRVDELYCHTGRTFAGELAAQLGESFALELLGRERRPSILYYFLRGLWEAEAAYRQKAEGSAFRLIVESIGSPYRVHRPWAARLALLLCEDDYFGEELLTRLSEAIDPALLAQRMTERGLRAESLTYLHRLAQAVHPDIPRRYRARFDMEHLLASLVPASADSVALRLRVTASTLRMSGEESANARLLATFKEHDPSWNWPEEIRKAGTTAALVQSLDHVRKLDPMLATSVVHALDEVGEEQQSSFLMDAVLRSALFPEQLAGLLRAVDVIQPGAGTRLLTALRTRRGWDDFTEEFQYEQDPGNQGRLGRQLARFGLLPRQGNVSWMKALVHDKWLRIVQNLASPRAVCELLKLTYIWDEQWGHQIAASVDGGRLLSRVDRRSTADLREVPGLLHILALAGRRELAQELIDRMTAVEPDVLARSLGIRGASQLLRRLHVLSRGDVDRFGAATARLLESVMERHLVVAPDDHWASIGWAAQALREVGLEQLLPTREPNVAVNVAYGAEVSWAATWLPESPWRTAALEAALPAFKRSVRTWRQSEHTAMALIASARAGLIQDLADNETYWSLIAEASPGVLTLAYRCAPDDETLTGFLRSLTPAVDKRLRSPVHHIDPWLTELRTLLRGLSGPGQQRPALFAPGGPLAPR</sequence>
<evidence type="ECO:0000313" key="2">
    <source>
        <dbReference type="EMBL" id="GAA4813565.1"/>
    </source>
</evidence>
<comment type="caution">
    <text evidence="2">The sequence shown here is derived from an EMBL/GenBank/DDBJ whole genome shotgun (WGS) entry which is preliminary data.</text>
</comment>
<dbReference type="RefSeq" id="WP_345622554.1">
    <property type="nucleotide sequence ID" value="NZ_BAABIG010000056.1"/>
</dbReference>